<dbReference type="InterPro" id="IPR007345">
    <property type="entry name" value="Polysacch_pyruvyl_Trfase"/>
</dbReference>
<dbReference type="OrthoDB" id="9767435at2"/>
<keyword evidence="2" id="KW-0808">Transferase</keyword>
<evidence type="ECO:0000259" key="1">
    <source>
        <dbReference type="Pfam" id="PF04230"/>
    </source>
</evidence>
<feature type="domain" description="Polysaccharide pyruvyl transferase" evidence="1">
    <location>
        <begin position="81"/>
        <end position="312"/>
    </location>
</feature>
<evidence type="ECO:0000313" key="2">
    <source>
        <dbReference type="EMBL" id="SFF29148.1"/>
    </source>
</evidence>
<dbReference type="RefSeq" id="WP_093378957.1">
    <property type="nucleotide sequence ID" value="NZ_BNAN01000004.1"/>
</dbReference>
<gene>
    <name evidence="2" type="ORF">SAMN04488035_2348</name>
</gene>
<keyword evidence="3" id="KW-1185">Reference proteome</keyword>
<sequence>MPRLLIRSGKSPLTVLSHEQSLAASQLGVFGSNSGNILFYSAVDRVLSVPGTELVPNSYVTERPAVNRDYVARINEEFDGFVLPMANSYRDTFLAHLERQAWVIENLKIPVTVIGIGAQLPYGTDFDTLPDEYVRVVTRFTRAVLDRSASIGVRGEYTAKMLRHMGFGDEHVRVIGCPSMFGNGQLGPLVKKVDRLEASSRLAINYTPKVKGVSKLVMANTGKYANSVVVPQQHSRLALMLWGENPARVPDKNMPIHTDHPLYREDRMRFFVDQRTWVEFMAEQDFCFGTRIHGNVAGVLAGTPSVVLAHDSRTAEMSEYHGIPWRLYSDLPPDVDAATLYEEADFDEFGKRQPETFARFVSFLEENDLPHVFQPGNENPEYDRALAKAKFPGPVHTLMADGEVGREQVMSRLRWLRQGHAGDSMRPEYAFERPFLDEKPSPTGAGLVKQIAVLEKEVTRLRKEMHKLQTAPAAARTTLTKVPRRLQPVARRVVRAVQERLR</sequence>
<dbReference type="Pfam" id="PF04230">
    <property type="entry name" value="PS_pyruv_trans"/>
    <property type="match status" value="1"/>
</dbReference>
<dbReference type="STRING" id="285351.SAMN04488035_2348"/>
<proteinExistence type="predicted"/>
<dbReference type="AlphaFoldDB" id="A0A1I2HI09"/>
<dbReference type="EMBL" id="FONZ01000004">
    <property type="protein sequence ID" value="SFF29148.1"/>
    <property type="molecule type" value="Genomic_DNA"/>
</dbReference>
<evidence type="ECO:0000313" key="3">
    <source>
        <dbReference type="Proteomes" id="UP000198520"/>
    </source>
</evidence>
<accession>A0A1I2HI09</accession>
<dbReference type="GO" id="GO:0016740">
    <property type="term" value="F:transferase activity"/>
    <property type="evidence" value="ECO:0007669"/>
    <property type="project" value="UniProtKB-KW"/>
</dbReference>
<organism evidence="2 3">
    <name type="scientific">Flavimobilis marinus</name>
    <dbReference type="NCBI Taxonomy" id="285351"/>
    <lineage>
        <taxon>Bacteria</taxon>
        <taxon>Bacillati</taxon>
        <taxon>Actinomycetota</taxon>
        <taxon>Actinomycetes</taxon>
        <taxon>Micrococcales</taxon>
        <taxon>Jonesiaceae</taxon>
        <taxon>Flavimobilis</taxon>
    </lineage>
</organism>
<reference evidence="3" key="1">
    <citation type="submission" date="2016-10" db="EMBL/GenBank/DDBJ databases">
        <authorList>
            <person name="Varghese N."/>
            <person name="Submissions S."/>
        </authorList>
    </citation>
    <scope>NUCLEOTIDE SEQUENCE [LARGE SCALE GENOMIC DNA]</scope>
    <source>
        <strain evidence="3">DSM 19083</strain>
    </source>
</reference>
<dbReference type="Proteomes" id="UP000198520">
    <property type="component" value="Unassembled WGS sequence"/>
</dbReference>
<protein>
    <submittedName>
        <fullName evidence="2">Polysaccharide pyruvyl transferase</fullName>
    </submittedName>
</protein>
<name>A0A1I2HI09_9MICO</name>